<feature type="region of interest" description="Disordered" evidence="1">
    <location>
        <begin position="1"/>
        <end position="45"/>
    </location>
</feature>
<gene>
    <name evidence="2" type="ORF">U9M48_019076</name>
</gene>
<accession>A0AAQ3WQV8</accession>
<evidence type="ECO:0000256" key="1">
    <source>
        <dbReference type="SAM" id="MobiDB-lite"/>
    </source>
</evidence>
<reference evidence="2 3" key="1">
    <citation type="submission" date="2024-02" db="EMBL/GenBank/DDBJ databases">
        <title>High-quality chromosome-scale genome assembly of Pensacola bahiagrass (Paspalum notatum Flugge var. saurae).</title>
        <authorList>
            <person name="Vega J.M."/>
            <person name="Podio M."/>
            <person name="Orjuela J."/>
            <person name="Siena L.A."/>
            <person name="Pessino S.C."/>
            <person name="Combes M.C."/>
            <person name="Mariac C."/>
            <person name="Albertini E."/>
            <person name="Pupilli F."/>
            <person name="Ortiz J.P.A."/>
            <person name="Leblanc O."/>
        </authorList>
    </citation>
    <scope>NUCLEOTIDE SEQUENCE [LARGE SCALE GENOMIC DNA]</scope>
    <source>
        <strain evidence="2">R1</strain>
        <tissue evidence="2">Leaf</tissue>
    </source>
</reference>
<dbReference type="AlphaFoldDB" id="A0AAQ3WQV8"/>
<name>A0AAQ3WQV8_PASNO</name>
<evidence type="ECO:0000313" key="3">
    <source>
        <dbReference type="Proteomes" id="UP001341281"/>
    </source>
</evidence>
<organism evidence="2 3">
    <name type="scientific">Paspalum notatum var. saurae</name>
    <dbReference type="NCBI Taxonomy" id="547442"/>
    <lineage>
        <taxon>Eukaryota</taxon>
        <taxon>Viridiplantae</taxon>
        <taxon>Streptophyta</taxon>
        <taxon>Embryophyta</taxon>
        <taxon>Tracheophyta</taxon>
        <taxon>Spermatophyta</taxon>
        <taxon>Magnoliopsida</taxon>
        <taxon>Liliopsida</taxon>
        <taxon>Poales</taxon>
        <taxon>Poaceae</taxon>
        <taxon>PACMAD clade</taxon>
        <taxon>Panicoideae</taxon>
        <taxon>Andropogonodae</taxon>
        <taxon>Paspaleae</taxon>
        <taxon>Paspalinae</taxon>
        <taxon>Paspalum</taxon>
    </lineage>
</organism>
<dbReference type="Proteomes" id="UP001341281">
    <property type="component" value="Chromosome 04"/>
</dbReference>
<protein>
    <submittedName>
        <fullName evidence="2">Uncharacterized protein</fullName>
    </submittedName>
</protein>
<keyword evidence="3" id="KW-1185">Reference proteome</keyword>
<evidence type="ECO:0000313" key="2">
    <source>
        <dbReference type="EMBL" id="WVZ70405.1"/>
    </source>
</evidence>
<sequence>MGVVSSDQIGGRTRVEREANSPNTGELHKQHRRYPGNKQAWGRQYQHFKSRSKYLTFISNC</sequence>
<proteinExistence type="predicted"/>
<dbReference type="EMBL" id="CP144748">
    <property type="protein sequence ID" value="WVZ70405.1"/>
    <property type="molecule type" value="Genomic_DNA"/>
</dbReference>